<feature type="compositionally biased region" description="Low complexity" evidence="1">
    <location>
        <begin position="227"/>
        <end position="242"/>
    </location>
</feature>
<feature type="region of interest" description="Disordered" evidence="1">
    <location>
        <begin position="186"/>
        <end position="303"/>
    </location>
</feature>
<accession>A0ABW0XAU0</accession>
<keyword evidence="2" id="KW-0472">Membrane</keyword>
<gene>
    <name evidence="4" type="ORF">ACFP3U_31770</name>
</gene>
<feature type="region of interest" description="Disordered" evidence="1">
    <location>
        <begin position="99"/>
        <end position="153"/>
    </location>
</feature>
<feature type="compositionally biased region" description="Basic and acidic residues" evidence="1">
    <location>
        <begin position="144"/>
        <end position="153"/>
    </location>
</feature>
<dbReference type="EMBL" id="JBHSOF010000059">
    <property type="protein sequence ID" value="MFC5667536.1"/>
    <property type="molecule type" value="Genomic_DNA"/>
</dbReference>
<dbReference type="InterPro" id="IPR036366">
    <property type="entry name" value="PGBDSf"/>
</dbReference>
<evidence type="ECO:0000259" key="3">
    <source>
        <dbReference type="Pfam" id="PF01471"/>
    </source>
</evidence>
<protein>
    <submittedName>
        <fullName evidence="4">Peptidoglycan-binding domain-containing protein</fullName>
    </submittedName>
</protein>
<feature type="domain" description="Peptidoglycan binding-like" evidence="3">
    <location>
        <begin position="313"/>
        <end position="374"/>
    </location>
</feature>
<dbReference type="InterPro" id="IPR036365">
    <property type="entry name" value="PGBD-like_sf"/>
</dbReference>
<dbReference type="SUPFAM" id="SSF47090">
    <property type="entry name" value="PGBD-like"/>
    <property type="match status" value="1"/>
</dbReference>
<feature type="compositionally biased region" description="Pro residues" evidence="1">
    <location>
        <begin position="291"/>
        <end position="302"/>
    </location>
</feature>
<feature type="compositionally biased region" description="Pro residues" evidence="1">
    <location>
        <begin position="202"/>
        <end position="226"/>
    </location>
</feature>
<evidence type="ECO:0000313" key="5">
    <source>
        <dbReference type="Proteomes" id="UP001595975"/>
    </source>
</evidence>
<evidence type="ECO:0000256" key="1">
    <source>
        <dbReference type="SAM" id="MobiDB-lite"/>
    </source>
</evidence>
<dbReference type="Pfam" id="PF01471">
    <property type="entry name" value="PG_binding_1"/>
    <property type="match status" value="1"/>
</dbReference>
<name>A0ABW0XAU0_9ACTN</name>
<proteinExistence type="predicted"/>
<keyword evidence="2" id="KW-0812">Transmembrane</keyword>
<feature type="transmembrane region" description="Helical" evidence="2">
    <location>
        <begin position="161"/>
        <end position="180"/>
    </location>
</feature>
<sequence length="380" mass="38310">MPDQHCPTCGTARSTGCGCLPTDRGLDDTAVLPHLEGPPLVRPYVAQAVDQVVDGPPDQPAAGPTAADPFGTAVLPPAAPPLGPDADAYATTVLPPVVAAPQFPPQPQTQPPMKPQPQDELGVFPFTPGDPDDAAPLAGRAARRAAEQENDRGPLTRRKGLLVAAGAGLLALTVGLAYAVTSSADPEDRAAPAPSTTLGPAPVDPTAPAPPSPSSPPPTSDTPTPTPSRTSAKPSPTRSTASTPPPAAPTGPATTAAPAPPAPAPPADPVTPPTAPSPTTPTPAPTTTAPATPPPTATPAPTPTVRVLQAGMQGADVQAMQQKLALVLCWMASNIPVDGYFDGDTEFYVGYFQSVQGVRGDKRGVYGPNTRAALEKRTGC</sequence>
<evidence type="ECO:0000313" key="4">
    <source>
        <dbReference type="EMBL" id="MFC5667536.1"/>
    </source>
</evidence>
<dbReference type="InterPro" id="IPR002477">
    <property type="entry name" value="Peptidoglycan-bd-like"/>
</dbReference>
<organism evidence="4 5">
    <name type="scientific">Kitasatospora misakiensis</name>
    <dbReference type="NCBI Taxonomy" id="67330"/>
    <lineage>
        <taxon>Bacteria</taxon>
        <taxon>Bacillati</taxon>
        <taxon>Actinomycetota</taxon>
        <taxon>Actinomycetes</taxon>
        <taxon>Kitasatosporales</taxon>
        <taxon>Streptomycetaceae</taxon>
        <taxon>Kitasatospora</taxon>
    </lineage>
</organism>
<evidence type="ECO:0000256" key="2">
    <source>
        <dbReference type="SAM" id="Phobius"/>
    </source>
</evidence>
<keyword evidence="5" id="KW-1185">Reference proteome</keyword>
<dbReference type="RefSeq" id="WP_380229202.1">
    <property type="nucleotide sequence ID" value="NZ_JBHSOF010000059.1"/>
</dbReference>
<comment type="caution">
    <text evidence="4">The sequence shown here is derived from an EMBL/GenBank/DDBJ whole genome shotgun (WGS) entry which is preliminary data.</text>
</comment>
<dbReference type="Proteomes" id="UP001595975">
    <property type="component" value="Unassembled WGS sequence"/>
</dbReference>
<reference evidence="5" key="1">
    <citation type="journal article" date="2019" name="Int. J. Syst. Evol. Microbiol.">
        <title>The Global Catalogue of Microorganisms (GCM) 10K type strain sequencing project: providing services to taxonomists for standard genome sequencing and annotation.</title>
        <authorList>
            <consortium name="The Broad Institute Genomics Platform"/>
            <consortium name="The Broad Institute Genome Sequencing Center for Infectious Disease"/>
            <person name="Wu L."/>
            <person name="Ma J."/>
        </authorList>
    </citation>
    <scope>NUCLEOTIDE SEQUENCE [LARGE SCALE GENOMIC DNA]</scope>
    <source>
        <strain evidence="5">CGMCC 4.1437</strain>
    </source>
</reference>
<dbReference type="Gene3D" id="1.10.101.10">
    <property type="entry name" value="PGBD-like superfamily/PGBD"/>
    <property type="match status" value="1"/>
</dbReference>
<feature type="compositionally biased region" description="Pro residues" evidence="1">
    <location>
        <begin position="258"/>
        <end position="284"/>
    </location>
</feature>
<keyword evidence="2" id="KW-1133">Transmembrane helix</keyword>
<feature type="compositionally biased region" description="Pro residues" evidence="1">
    <location>
        <begin position="102"/>
        <end position="115"/>
    </location>
</feature>